<gene>
    <name evidence="1" type="ORF">B879_01678</name>
</gene>
<proteinExistence type="predicted"/>
<reference evidence="1 2" key="1">
    <citation type="journal article" date="2012" name="J. Bacteriol.">
        <title>Draft Genome Sequence of Cecembia lonarensis Strain LW9T, Isolated from Lonar Lake, a Haloalkaline Lake in India.</title>
        <authorList>
            <person name="Shivaji S."/>
            <person name="Ara S."/>
            <person name="Singh A."/>
            <person name="Pinnaka A.K."/>
        </authorList>
    </citation>
    <scope>NUCLEOTIDE SEQUENCE [LARGE SCALE GENOMIC DNA]</scope>
    <source>
        <strain evidence="1 2">LW9</strain>
    </source>
</reference>
<keyword evidence="2" id="KW-1185">Reference proteome</keyword>
<dbReference type="EMBL" id="AMGM01000020">
    <property type="protein sequence ID" value="EKB49661.1"/>
    <property type="molecule type" value="Genomic_DNA"/>
</dbReference>
<comment type="caution">
    <text evidence="1">The sequence shown here is derived from an EMBL/GenBank/DDBJ whole genome shotgun (WGS) entry which is preliminary data.</text>
</comment>
<evidence type="ECO:0000313" key="1">
    <source>
        <dbReference type="EMBL" id="EKB49661.1"/>
    </source>
</evidence>
<protein>
    <submittedName>
        <fullName evidence="1">Uncharacterized protein</fullName>
    </submittedName>
</protein>
<name>K1L4E9_CECL9</name>
<organism evidence="1 2">
    <name type="scientific">Cecembia lonarensis (strain CCUG 58316 / KCTC 22772 / LW9)</name>
    <dbReference type="NCBI Taxonomy" id="1225176"/>
    <lineage>
        <taxon>Bacteria</taxon>
        <taxon>Pseudomonadati</taxon>
        <taxon>Bacteroidota</taxon>
        <taxon>Cytophagia</taxon>
        <taxon>Cytophagales</taxon>
        <taxon>Cyclobacteriaceae</taxon>
        <taxon>Cecembia</taxon>
    </lineage>
</organism>
<evidence type="ECO:0000313" key="2">
    <source>
        <dbReference type="Proteomes" id="UP000004478"/>
    </source>
</evidence>
<accession>K1L4E9</accession>
<dbReference type="Proteomes" id="UP000004478">
    <property type="component" value="Unassembled WGS sequence"/>
</dbReference>
<sequence length="54" mass="6135">MGKIRSHEDLEVGNESRSVDLLDTLPNLSKSLSPLVILYFSNFKLQNAYLLLNK</sequence>
<dbReference type="AlphaFoldDB" id="K1L4E9"/>